<evidence type="ECO:0000256" key="1">
    <source>
        <dbReference type="SAM" id="MobiDB-lite"/>
    </source>
</evidence>
<feature type="compositionally biased region" description="Basic residues" evidence="1">
    <location>
        <begin position="16"/>
        <end position="30"/>
    </location>
</feature>
<feature type="compositionally biased region" description="Low complexity" evidence="1">
    <location>
        <begin position="31"/>
        <end position="44"/>
    </location>
</feature>
<proteinExistence type="predicted"/>
<name>A0A1I8FQH2_9PLAT</name>
<protein>
    <submittedName>
        <fullName evidence="3">WH2 domain-containing protein</fullName>
    </submittedName>
</protein>
<feature type="region of interest" description="Disordered" evidence="1">
    <location>
        <begin position="1"/>
        <end position="169"/>
    </location>
</feature>
<accession>A0A1I8FQH2</accession>
<reference evidence="3" key="1">
    <citation type="submission" date="2016-11" db="UniProtKB">
        <authorList>
            <consortium name="WormBaseParasite"/>
        </authorList>
    </citation>
    <scope>IDENTIFICATION</scope>
</reference>
<sequence length="169" mass="17915">INQIRPLPPPQPGRGRLGHLRVRSAFRRRSSGGSNDSRPSGPSPVRHRPSAQRPPRELPGPPAPLRSARSSGGNFSNKEADGCSAAAKLSIRSQPADRELPPVPQQQPPAASAAAAAGARHGPQPAEAAPAGLPAARHRPPAWLRPSRLLGYRSPRDPREPAEYPARSN</sequence>
<dbReference type="AlphaFoldDB" id="A0A1I8FQH2"/>
<dbReference type="Proteomes" id="UP000095280">
    <property type="component" value="Unplaced"/>
</dbReference>
<feature type="compositionally biased region" description="Pro residues" evidence="1">
    <location>
        <begin position="1"/>
        <end position="12"/>
    </location>
</feature>
<evidence type="ECO:0000313" key="2">
    <source>
        <dbReference type="Proteomes" id="UP000095280"/>
    </source>
</evidence>
<keyword evidence="2" id="KW-1185">Reference proteome</keyword>
<feature type="compositionally biased region" description="Low complexity" evidence="1">
    <location>
        <begin position="108"/>
        <end position="135"/>
    </location>
</feature>
<dbReference type="WBParaSite" id="maker-unitig_43181-snap-gene-0.2-mRNA-1">
    <property type="protein sequence ID" value="maker-unitig_43181-snap-gene-0.2-mRNA-1"/>
    <property type="gene ID" value="maker-unitig_43181-snap-gene-0.2"/>
</dbReference>
<feature type="compositionally biased region" description="Polar residues" evidence="1">
    <location>
        <begin position="68"/>
        <end position="77"/>
    </location>
</feature>
<evidence type="ECO:0000313" key="3">
    <source>
        <dbReference type="WBParaSite" id="maker-unitig_43181-snap-gene-0.2-mRNA-1"/>
    </source>
</evidence>
<organism evidence="2 3">
    <name type="scientific">Macrostomum lignano</name>
    <dbReference type="NCBI Taxonomy" id="282301"/>
    <lineage>
        <taxon>Eukaryota</taxon>
        <taxon>Metazoa</taxon>
        <taxon>Spiralia</taxon>
        <taxon>Lophotrochozoa</taxon>
        <taxon>Platyhelminthes</taxon>
        <taxon>Rhabditophora</taxon>
        <taxon>Macrostomorpha</taxon>
        <taxon>Macrostomida</taxon>
        <taxon>Macrostomidae</taxon>
        <taxon>Macrostomum</taxon>
    </lineage>
</organism>